<dbReference type="InterPro" id="IPR016024">
    <property type="entry name" value="ARM-type_fold"/>
</dbReference>
<name>A0A2A2JZH5_9BILA</name>
<dbReference type="InterPro" id="IPR011989">
    <property type="entry name" value="ARM-like"/>
</dbReference>
<feature type="compositionally biased region" description="Basic and acidic residues" evidence="2">
    <location>
        <begin position="557"/>
        <end position="578"/>
    </location>
</feature>
<dbReference type="Pfam" id="PF12765">
    <property type="entry name" value="Cohesin_HEAT"/>
    <property type="match status" value="1"/>
</dbReference>
<dbReference type="GO" id="GO:0090694">
    <property type="term" value="C:Scc2-Scc4 cohesin loading complex"/>
    <property type="evidence" value="ECO:0007669"/>
    <property type="project" value="TreeGrafter"/>
</dbReference>
<evidence type="ECO:0008006" key="5">
    <source>
        <dbReference type="Google" id="ProtNLM"/>
    </source>
</evidence>
<dbReference type="GO" id="GO:0034087">
    <property type="term" value="P:establishment of mitotic sister chromatid cohesion"/>
    <property type="evidence" value="ECO:0007669"/>
    <property type="project" value="TreeGrafter"/>
</dbReference>
<dbReference type="EMBL" id="LIAE01010006">
    <property type="protein sequence ID" value="PAV67020.1"/>
    <property type="molecule type" value="Genomic_DNA"/>
</dbReference>
<keyword evidence="1" id="KW-0175">Coiled coil</keyword>
<protein>
    <recommendedName>
        <fullName evidence="5">Nipped-B protein</fullName>
    </recommendedName>
</protein>
<dbReference type="GO" id="GO:0010468">
    <property type="term" value="P:regulation of gene expression"/>
    <property type="evidence" value="ECO:0007669"/>
    <property type="project" value="InterPro"/>
</dbReference>
<dbReference type="Gene3D" id="1.25.10.10">
    <property type="entry name" value="Leucine-rich Repeat Variant"/>
    <property type="match status" value="1"/>
</dbReference>
<dbReference type="Proteomes" id="UP000218231">
    <property type="component" value="Unassembled WGS sequence"/>
</dbReference>
<feature type="coiled-coil region" evidence="1">
    <location>
        <begin position="120"/>
        <end position="248"/>
    </location>
</feature>
<feature type="coiled-coil region" evidence="1">
    <location>
        <begin position="1096"/>
        <end position="1144"/>
    </location>
</feature>
<feature type="compositionally biased region" description="Polar residues" evidence="2">
    <location>
        <begin position="392"/>
        <end position="401"/>
    </location>
</feature>
<feature type="compositionally biased region" description="Basic and acidic residues" evidence="2">
    <location>
        <begin position="479"/>
        <end position="500"/>
    </location>
</feature>
<dbReference type="CDD" id="cd23958">
    <property type="entry name" value="SCC2"/>
    <property type="match status" value="1"/>
</dbReference>
<dbReference type="OrthoDB" id="418242at2759"/>
<evidence type="ECO:0000313" key="4">
    <source>
        <dbReference type="Proteomes" id="UP000218231"/>
    </source>
</evidence>
<organism evidence="3 4">
    <name type="scientific">Diploscapter pachys</name>
    <dbReference type="NCBI Taxonomy" id="2018661"/>
    <lineage>
        <taxon>Eukaryota</taxon>
        <taxon>Metazoa</taxon>
        <taxon>Ecdysozoa</taxon>
        <taxon>Nematoda</taxon>
        <taxon>Chromadorea</taxon>
        <taxon>Rhabditida</taxon>
        <taxon>Rhabditina</taxon>
        <taxon>Rhabditomorpha</taxon>
        <taxon>Rhabditoidea</taxon>
        <taxon>Rhabditidae</taxon>
        <taxon>Diploscapter</taxon>
    </lineage>
</organism>
<feature type="region of interest" description="Disordered" evidence="2">
    <location>
        <begin position="583"/>
        <end position="602"/>
    </location>
</feature>
<dbReference type="GO" id="GO:0003682">
    <property type="term" value="F:chromatin binding"/>
    <property type="evidence" value="ECO:0007669"/>
    <property type="project" value="TreeGrafter"/>
</dbReference>
<dbReference type="STRING" id="2018661.A0A2A2JZH5"/>
<feature type="region of interest" description="Disordered" evidence="2">
    <location>
        <begin position="392"/>
        <end position="500"/>
    </location>
</feature>
<sequence>MDPHQLQNNMNMGMGNQINQMGASGSGVSGTPVGQYNPQMLIQQPYINFTPFNVNYGNNQMLDFQQQQYLMMQTQAAQQIQPIFQQQTQTQHQQQQTMQQQLLNPQLSMGNSVFVQPQVQQQQQAQLTHQQRLLEEQRRQMEERRYRQQQEQLLQQQREDLLRAQAREQEEQRRLLELREREEREKLEQLRLAQEAARLAEQQRLEAEEQRRREEAERIRQEQLSKIVEEQRRKHAQAEQAHREMMDRLSIVGNPLTLVATHSMTNYLNLLPFPNEDMSLSKIPCVSRDEVQTAALLANTDKDVVQAICNALMQVDVDDIHTKLDRFHEGERETNDIYLDQMPALIKAVVNCNTNALDVDSHAMELLENEDQIVQEDLGPGPSRHLMLPTTNLEHGPTTSAAVGHDEYGTPTPPQLDPNTTQPRDPTRMSQLTQQMVSVGKQPKATPQRKKKDMVESLFDSLTDYFDPSEGRRKRMKTKTLEEEQAEKVGKVREEREDDRRNLQRDLELIAEMELRSTNVEGSSSEGYMVGYADEGTNSDGEQNKFYEKKEKRKRKRDDSTHDRPPTPTEVIHRRDIEWNERQKRRMEKRKKVKRNDDSDSECWNNEVLAENDSLTRFTSLVEQILDQIEDLDVLTLVNKAKAEGEFDEDDDVGTELLIEKGILEDLRCEAVKLKGWSKLNRARELTSELVVMSGELQVPTDRLMKLMTIMERNMRDVLTADGTHLKVPPLFDEDDDDDSTLRELVEDRLGRAIAAACIAMIIVTSYKMPKQVFNEDAIERAINIGRQYLNHVIFPASDSLFRAMNSKKKTIDEGKRRRKIGSNNRSPAIQSVYMRVAELFGCFSELIRMQPLTETCIHQLSTVAIASFFVSNVGELQIQAMRLATNIFSRHDEAIRLSILNDILNSLHKLPQVKNRDNSYRVGPDQWISNTTILVLQLVQSVVKMPKNKRKNTEEEHLEDPSSKIEPDTIVRESFRETQKLIGVFLSGFLNKCSIKGNKMDGEEDYRRLFDGFLQDLLLALYKPEWPASEMMLTILGSLLVKHYRSKQADITLRQACLDYLGSITARLRKDLKLATEDSDKRLEYSVMFYAGEWYKETAEDLDIAKQEYQDKKKNPELTEKELRKLEKKMERMTEKGEEMKQFLVNLVDKKSMRKRIANMKKLGNVMLESDVNWAVKFLASRREFSHSFDQYLKQILYGVAIETTVSLRTKAMRCLTQIIEADHEVLRMEDVQGAVHHRMVDPNAAVREATLELLGKFIVAREQYIQDYYSILLERIKDTGTAVRKRVIRIIREICEKYPNYEKIPEMLARIVRRISDEEGVKKLVIDTFNGLWFQPISERNPTELLKRVITITRMVQVCKTEQNVEFLEQLMHSLLKQNERGVLTASRQIVDSLFDNIMYLEQKMARDATMNVEESDHVLALAETQKHNQDRLLACLTTLSIFSKARHIPSSPFTMTVPYSDLQILNEVICMLERVVPFMSHPSEQFLDELDRVITRLASISNMAITASAIACAAAAYKQFARRTSGLTALFLQYLKNLNLIKRSFDNDKNFILQKPRIPIVQRAIFSIGLLCRYFDFDLILEGDEEAEKCLKHVTLPPFNLNDRTIDTEDTTLPRRYRDNVFVLLEFFSRSNDQNIRMKTLTAIGHFCAQYSEYLGRNEIKNIYLAVMQSKDPSFKPLKIQALRNLELFLSCEEKKIIKNSEECRHFLAEAESELLNCRGQEQGGALSQPEGHGPQPLGPVLFHHSTLLEGRPQLLL</sequence>
<dbReference type="InterPro" id="IPR026003">
    <property type="entry name" value="Cohesin_HEAT"/>
</dbReference>
<feature type="region of interest" description="Disordered" evidence="2">
    <location>
        <begin position="518"/>
        <end position="578"/>
    </location>
</feature>
<accession>A0A2A2JZH5</accession>
<keyword evidence="4" id="KW-1185">Reference proteome</keyword>
<dbReference type="GO" id="GO:0061775">
    <property type="term" value="F:cohesin loader activity"/>
    <property type="evidence" value="ECO:0007669"/>
    <property type="project" value="InterPro"/>
</dbReference>
<dbReference type="SUPFAM" id="SSF48371">
    <property type="entry name" value="ARM repeat"/>
    <property type="match status" value="1"/>
</dbReference>
<feature type="compositionally biased region" description="Basic residues" evidence="2">
    <location>
        <begin position="583"/>
        <end position="594"/>
    </location>
</feature>
<proteinExistence type="predicted"/>
<dbReference type="PANTHER" id="PTHR21704">
    <property type="entry name" value="NIPPED-B-LIKE PROTEIN DELANGIN SCC2-RELATED"/>
    <property type="match status" value="1"/>
</dbReference>
<comment type="caution">
    <text evidence="3">The sequence shown here is derived from an EMBL/GenBank/DDBJ whole genome shotgun (WGS) entry which is preliminary data.</text>
</comment>
<dbReference type="EMBL" id="LIAE01010006">
    <property type="protein sequence ID" value="PAV67018.1"/>
    <property type="molecule type" value="Genomic_DNA"/>
</dbReference>
<dbReference type="InterPro" id="IPR033031">
    <property type="entry name" value="Scc2/Nipped-B"/>
</dbReference>
<dbReference type="GO" id="GO:0071169">
    <property type="term" value="P:establishment of protein localization to chromatin"/>
    <property type="evidence" value="ECO:0007669"/>
    <property type="project" value="TreeGrafter"/>
</dbReference>
<evidence type="ECO:0000313" key="3">
    <source>
        <dbReference type="EMBL" id="PAV67020.1"/>
    </source>
</evidence>
<feature type="compositionally biased region" description="Polar residues" evidence="2">
    <location>
        <begin position="417"/>
        <end position="437"/>
    </location>
</feature>
<gene>
    <name evidence="3" type="ORF">WR25_18370</name>
</gene>
<dbReference type="GO" id="GO:0140588">
    <property type="term" value="P:chromatin looping"/>
    <property type="evidence" value="ECO:0007669"/>
    <property type="project" value="InterPro"/>
</dbReference>
<evidence type="ECO:0000256" key="2">
    <source>
        <dbReference type="SAM" id="MobiDB-lite"/>
    </source>
</evidence>
<dbReference type="EMBL" id="LIAE01010006">
    <property type="protein sequence ID" value="PAV67019.1"/>
    <property type="molecule type" value="Genomic_DNA"/>
</dbReference>
<reference evidence="3 4" key="1">
    <citation type="journal article" date="2017" name="Curr. Biol.">
        <title>Genome architecture and evolution of a unichromosomal asexual nematode.</title>
        <authorList>
            <person name="Fradin H."/>
            <person name="Zegar C."/>
            <person name="Gutwein M."/>
            <person name="Lucas J."/>
            <person name="Kovtun M."/>
            <person name="Corcoran D."/>
            <person name="Baugh L.R."/>
            <person name="Kiontke K."/>
            <person name="Gunsalus K."/>
            <person name="Fitch D.H."/>
            <person name="Piano F."/>
        </authorList>
    </citation>
    <scope>NUCLEOTIDE SEQUENCE [LARGE SCALE GENOMIC DNA]</scope>
    <source>
        <strain evidence="3">PF1309</strain>
    </source>
</reference>
<dbReference type="GO" id="GO:1990414">
    <property type="term" value="P:replication-born double-strand break repair via sister chromatid exchange"/>
    <property type="evidence" value="ECO:0007669"/>
    <property type="project" value="TreeGrafter"/>
</dbReference>
<dbReference type="PANTHER" id="PTHR21704:SF18">
    <property type="entry name" value="NIPPED-B-LIKE PROTEIN"/>
    <property type="match status" value="1"/>
</dbReference>
<evidence type="ECO:0000256" key="1">
    <source>
        <dbReference type="SAM" id="Coils"/>
    </source>
</evidence>